<reference evidence="1" key="1">
    <citation type="submission" date="2021-12" db="EMBL/GenBank/DDBJ databases">
        <authorList>
            <person name="Cha I.-T."/>
            <person name="Lee K.-E."/>
            <person name="Park S.-J."/>
        </authorList>
    </citation>
    <scope>NUCLEOTIDE SEQUENCE</scope>
    <source>
        <strain evidence="1">YSM-43</strain>
    </source>
</reference>
<reference evidence="1" key="2">
    <citation type="submission" date="2022-04" db="EMBL/GenBank/DDBJ databases">
        <title>Complete Genome Sequence of Flavobacterium sediminilitoris YSM-43, Isolated from a Tidal Sediment.</title>
        <authorList>
            <person name="Lee P.A."/>
        </authorList>
    </citation>
    <scope>NUCLEOTIDE SEQUENCE</scope>
    <source>
        <strain evidence="1">YSM-43</strain>
    </source>
</reference>
<protein>
    <recommendedName>
        <fullName evidence="3">WD40 repeat protein</fullName>
    </recommendedName>
</protein>
<dbReference type="RefSeq" id="WP_246916560.1">
    <property type="nucleotide sequence ID" value="NZ_CP090145.1"/>
</dbReference>
<dbReference type="InterPro" id="IPR011042">
    <property type="entry name" value="6-blade_b-propeller_TolB-like"/>
</dbReference>
<dbReference type="Pfam" id="PF07676">
    <property type="entry name" value="PD40"/>
    <property type="match status" value="2"/>
</dbReference>
<accession>A0ABY4HM91</accession>
<evidence type="ECO:0000313" key="2">
    <source>
        <dbReference type="Proteomes" id="UP000830454"/>
    </source>
</evidence>
<name>A0ABY4HM91_9FLAO</name>
<dbReference type="SUPFAM" id="SSF82171">
    <property type="entry name" value="DPP6 N-terminal domain-like"/>
    <property type="match status" value="1"/>
</dbReference>
<gene>
    <name evidence="1" type="ORF">LXD69_00295</name>
</gene>
<dbReference type="Gene3D" id="2.120.10.30">
    <property type="entry name" value="TolB, C-terminal domain"/>
    <property type="match status" value="1"/>
</dbReference>
<keyword evidence="2" id="KW-1185">Reference proteome</keyword>
<dbReference type="InterPro" id="IPR011659">
    <property type="entry name" value="WD40"/>
</dbReference>
<evidence type="ECO:0008006" key="3">
    <source>
        <dbReference type="Google" id="ProtNLM"/>
    </source>
</evidence>
<sequence>MYKQLLFISIITLNSLFVSSQNEVKPTNAFDFLSKYQNVRDISISKNHNEVYFTIQSNDEQVSKIAFVTKKNKKWSKPKLVSFSSAHRDIEPFLSDDGLRLYFSSNRPLHDSISKSKDYDIWYVERKSIKDNWSKAINIGAPINSEKDEFYPSVSINKNLYFTVENSKTIGKEDIFVSKWQDNTYSEPENLGTNVNSDGYEFNAFISPNEDFLIYSCYKRDDGFGSGDLYISYRNESGNWEKAKNLGNEINSPALDYCPFYDSQNKMLYFTSKKNIKSSNVLFNTIEEFEEEITKTENGNSRIYKYNIQL</sequence>
<proteinExistence type="predicted"/>
<dbReference type="Proteomes" id="UP000830454">
    <property type="component" value="Chromosome"/>
</dbReference>
<organism evidence="1 2">
    <name type="scientific">Flavobacterium sediminilitoris</name>
    <dbReference type="NCBI Taxonomy" id="2024526"/>
    <lineage>
        <taxon>Bacteria</taxon>
        <taxon>Pseudomonadati</taxon>
        <taxon>Bacteroidota</taxon>
        <taxon>Flavobacteriia</taxon>
        <taxon>Flavobacteriales</taxon>
        <taxon>Flavobacteriaceae</taxon>
        <taxon>Flavobacterium</taxon>
    </lineage>
</organism>
<evidence type="ECO:0000313" key="1">
    <source>
        <dbReference type="EMBL" id="UOX33971.1"/>
    </source>
</evidence>
<dbReference type="EMBL" id="CP090145">
    <property type="protein sequence ID" value="UOX33971.1"/>
    <property type="molecule type" value="Genomic_DNA"/>
</dbReference>